<accession>A0A848FJ30</accession>
<sequence>MKYLGFALLLLLWLALVGVGYVVFGWWMLLFATLGVLWPIAKIKARREAARKAAPTDGGG</sequence>
<gene>
    <name evidence="2" type="ORF">HHL10_28435</name>
</gene>
<feature type="transmembrane region" description="Helical" evidence="1">
    <location>
        <begin position="6"/>
        <end position="38"/>
    </location>
</feature>
<protein>
    <submittedName>
        <fullName evidence="2">Uncharacterized protein</fullName>
    </submittedName>
</protein>
<dbReference type="Proteomes" id="UP000574067">
    <property type="component" value="Unassembled WGS sequence"/>
</dbReference>
<dbReference type="EMBL" id="JABBFW010000044">
    <property type="protein sequence ID" value="NML18905.1"/>
    <property type="molecule type" value="Genomic_DNA"/>
</dbReference>
<keyword evidence="1" id="KW-0472">Membrane</keyword>
<proteinExistence type="predicted"/>
<reference evidence="2 3" key="1">
    <citation type="submission" date="2020-04" db="EMBL/GenBank/DDBJ databases">
        <title>Azohydromonas sp. isolated from soil.</title>
        <authorList>
            <person name="Dahal R.H."/>
        </authorList>
    </citation>
    <scope>NUCLEOTIDE SEQUENCE [LARGE SCALE GENOMIC DNA]</scope>
    <source>
        <strain evidence="2 3">G-1-1-14</strain>
    </source>
</reference>
<dbReference type="RefSeq" id="WP_169163805.1">
    <property type="nucleotide sequence ID" value="NZ_JABBFW010000044.1"/>
</dbReference>
<organism evidence="2 3">
    <name type="scientific">Azohydromonas caseinilytica</name>
    <dbReference type="NCBI Taxonomy" id="2728836"/>
    <lineage>
        <taxon>Bacteria</taxon>
        <taxon>Pseudomonadati</taxon>
        <taxon>Pseudomonadota</taxon>
        <taxon>Betaproteobacteria</taxon>
        <taxon>Burkholderiales</taxon>
        <taxon>Sphaerotilaceae</taxon>
        <taxon>Azohydromonas</taxon>
    </lineage>
</organism>
<comment type="caution">
    <text evidence="2">The sequence shown here is derived from an EMBL/GenBank/DDBJ whole genome shotgun (WGS) entry which is preliminary data.</text>
</comment>
<keyword evidence="1" id="KW-1133">Transmembrane helix</keyword>
<keyword evidence="3" id="KW-1185">Reference proteome</keyword>
<evidence type="ECO:0000313" key="2">
    <source>
        <dbReference type="EMBL" id="NML18905.1"/>
    </source>
</evidence>
<dbReference type="AlphaFoldDB" id="A0A848FJ30"/>
<keyword evidence="1" id="KW-0812">Transmembrane</keyword>
<evidence type="ECO:0000256" key="1">
    <source>
        <dbReference type="SAM" id="Phobius"/>
    </source>
</evidence>
<name>A0A848FJ30_9BURK</name>
<evidence type="ECO:0000313" key="3">
    <source>
        <dbReference type="Proteomes" id="UP000574067"/>
    </source>
</evidence>